<dbReference type="Proteomes" id="UP000604475">
    <property type="component" value="Unassembled WGS sequence"/>
</dbReference>
<dbReference type="EMBL" id="JAEACQ010000156">
    <property type="protein sequence ID" value="MBL7627123.1"/>
    <property type="molecule type" value="Genomic_DNA"/>
</dbReference>
<dbReference type="RefSeq" id="WP_203004684.1">
    <property type="nucleotide sequence ID" value="NZ_JADWYU010000088.1"/>
</dbReference>
<comment type="caution">
    <text evidence="1">The sequence shown here is derived from an EMBL/GenBank/DDBJ whole genome shotgun (WGS) entry which is preliminary data.</text>
</comment>
<protein>
    <submittedName>
        <fullName evidence="1">Uncharacterized protein</fullName>
    </submittedName>
</protein>
<name>A0A937R7H8_9ACTN</name>
<dbReference type="AlphaFoldDB" id="A0A937R7H8"/>
<sequence length="221" mass="24404">MPPRAPGEIEFQTGLGRDACWRMLPEAVRQKVSAYAGPSVLAWWADNFGMDQRIRAFVFGNLGACFALPIERADGRRAYSIVFYQFAAGSLMSVPIDEVTDLGAIRRSRAGTAAPPRTGPPSASDSRPVLHARTAAMLGNLPWTAQQLLQEPFANGQTVLRDDHYYWGDEFVLDPLVFFIAGERDLTFATGRLTRQIDGNPDRSRWAGTCLRASVTRRIGT</sequence>
<proteinExistence type="predicted"/>
<accession>A0A937R7H8</accession>
<keyword evidence="2" id="KW-1185">Reference proteome</keyword>
<evidence type="ECO:0000313" key="2">
    <source>
        <dbReference type="Proteomes" id="UP000604475"/>
    </source>
</evidence>
<gene>
    <name evidence="1" type="ORF">I7412_08070</name>
</gene>
<evidence type="ECO:0000313" key="1">
    <source>
        <dbReference type="EMBL" id="MBL7627123.1"/>
    </source>
</evidence>
<organism evidence="1 2">
    <name type="scientific">Frankia nepalensis</name>
    <dbReference type="NCBI Taxonomy" id="1836974"/>
    <lineage>
        <taxon>Bacteria</taxon>
        <taxon>Bacillati</taxon>
        <taxon>Actinomycetota</taxon>
        <taxon>Actinomycetes</taxon>
        <taxon>Frankiales</taxon>
        <taxon>Frankiaceae</taxon>
        <taxon>Frankia</taxon>
    </lineage>
</organism>
<reference evidence="1" key="1">
    <citation type="submission" date="2020-12" db="EMBL/GenBank/DDBJ databases">
        <title>Genomic characterization of non-nitrogen-fixing Frankia strains.</title>
        <authorList>
            <person name="Carlos-Shanley C."/>
            <person name="Guerra T."/>
            <person name="Hahn D."/>
        </authorList>
    </citation>
    <scope>NUCLEOTIDE SEQUENCE</scope>
    <source>
        <strain evidence="1">CN6</strain>
    </source>
</reference>